<dbReference type="PANTHER" id="PTHR45835">
    <property type="entry name" value="YALI0A06105P"/>
    <property type="match status" value="1"/>
</dbReference>
<organism evidence="1 2">
    <name type="scientific">Gossypium australe</name>
    <dbReference type="NCBI Taxonomy" id="47621"/>
    <lineage>
        <taxon>Eukaryota</taxon>
        <taxon>Viridiplantae</taxon>
        <taxon>Streptophyta</taxon>
        <taxon>Embryophyta</taxon>
        <taxon>Tracheophyta</taxon>
        <taxon>Spermatophyta</taxon>
        <taxon>Magnoliopsida</taxon>
        <taxon>eudicotyledons</taxon>
        <taxon>Gunneridae</taxon>
        <taxon>Pentapetalae</taxon>
        <taxon>rosids</taxon>
        <taxon>malvids</taxon>
        <taxon>Malvales</taxon>
        <taxon>Malvaceae</taxon>
        <taxon>Malvoideae</taxon>
        <taxon>Gossypium</taxon>
    </lineage>
</organism>
<evidence type="ECO:0000313" key="2">
    <source>
        <dbReference type="Proteomes" id="UP000325315"/>
    </source>
</evidence>
<evidence type="ECO:0000313" key="1">
    <source>
        <dbReference type="EMBL" id="KAA3483993.1"/>
    </source>
</evidence>
<proteinExistence type="predicted"/>
<dbReference type="Proteomes" id="UP000325315">
    <property type="component" value="Unassembled WGS sequence"/>
</dbReference>
<dbReference type="PANTHER" id="PTHR45835:SF99">
    <property type="entry name" value="CHROMO DOMAIN-CONTAINING PROTEIN-RELATED"/>
    <property type="match status" value="1"/>
</dbReference>
<comment type="caution">
    <text evidence="1">The sequence shown here is derived from an EMBL/GenBank/DDBJ whole genome shotgun (WGS) entry which is preliminary data.</text>
</comment>
<sequence length="135" mass="16040">MDFTTGLPLTSRKKDGVWVIVESYTLENYVELYILEVLQLYGVPVFIISYCNSRLTSQFWNKLRKLYYRLKKEIGETSFICRISYNNSYHSSIQMTLYEILYELSERKIVGPYLICGIEKKVKLIRDRLKTALDR</sequence>
<dbReference type="EMBL" id="SMMG02000002">
    <property type="protein sequence ID" value="KAA3483993.1"/>
    <property type="molecule type" value="Genomic_DNA"/>
</dbReference>
<dbReference type="AlphaFoldDB" id="A0A5B6WRC2"/>
<gene>
    <name evidence="1" type="ORF">EPI10_006110</name>
</gene>
<keyword evidence="2" id="KW-1185">Reference proteome</keyword>
<accession>A0A5B6WRC2</accession>
<reference evidence="1" key="1">
    <citation type="submission" date="2019-08" db="EMBL/GenBank/DDBJ databases">
        <authorList>
            <person name="Liu F."/>
        </authorList>
    </citation>
    <scope>NUCLEOTIDE SEQUENCE [LARGE SCALE GENOMIC DNA]</scope>
    <source>
        <strain evidence="1">PA1801</strain>
        <tissue evidence="1">Leaf</tissue>
    </source>
</reference>
<protein>
    <submittedName>
        <fullName evidence="1">Integrase, catalytic core</fullName>
    </submittedName>
</protein>
<dbReference type="InterPro" id="IPR012337">
    <property type="entry name" value="RNaseH-like_sf"/>
</dbReference>
<dbReference type="SUPFAM" id="SSF53098">
    <property type="entry name" value="Ribonuclease H-like"/>
    <property type="match status" value="1"/>
</dbReference>
<name>A0A5B6WRC2_9ROSI</name>
<dbReference type="OrthoDB" id="1000081at2759"/>